<protein>
    <submittedName>
        <fullName evidence="1">Uncharacterized protein</fullName>
    </submittedName>
</protein>
<dbReference type="EMBL" id="JAXOJX010000144">
    <property type="protein sequence ID" value="MDZ5461696.1"/>
    <property type="molecule type" value="Genomic_DNA"/>
</dbReference>
<dbReference type="Proteomes" id="UP001293718">
    <property type="component" value="Unassembled WGS sequence"/>
</dbReference>
<comment type="caution">
    <text evidence="1">The sequence shown here is derived from an EMBL/GenBank/DDBJ whole genome shotgun (WGS) entry which is preliminary data.</text>
</comment>
<sequence length="109" mass="11645">MEAALRAGAGNLSAAARLERAAMPGAVLVRRTPENVRAQNSSGQGSRCFVGHGDELGLVGRLALTRLDAVPRSPAVGWTGRFRIGVSDLHESDIFRSKNIVYGRRMICA</sequence>
<reference evidence="1 2" key="1">
    <citation type="submission" date="2023-11" db="EMBL/GenBank/DDBJ databases">
        <title>Draft genome of Azohydromonas lata strain H1 (DSM1123), a polyhydroxyalkanoate producer.</title>
        <authorList>
            <person name="Traversa D."/>
            <person name="D'Addabbo P."/>
            <person name="Pazzani C."/>
            <person name="Manzari C."/>
            <person name="Chiara M."/>
            <person name="Scrascia M."/>
        </authorList>
    </citation>
    <scope>NUCLEOTIDE SEQUENCE [LARGE SCALE GENOMIC DNA]</scope>
    <source>
        <strain evidence="1 2">H1</strain>
    </source>
</reference>
<keyword evidence="2" id="KW-1185">Reference proteome</keyword>
<accession>A0ABU5IS16</accession>
<evidence type="ECO:0000313" key="1">
    <source>
        <dbReference type="EMBL" id="MDZ5461696.1"/>
    </source>
</evidence>
<evidence type="ECO:0000313" key="2">
    <source>
        <dbReference type="Proteomes" id="UP001293718"/>
    </source>
</evidence>
<organism evidence="1 2">
    <name type="scientific">Azohydromonas lata</name>
    <dbReference type="NCBI Taxonomy" id="45677"/>
    <lineage>
        <taxon>Bacteria</taxon>
        <taxon>Pseudomonadati</taxon>
        <taxon>Pseudomonadota</taxon>
        <taxon>Betaproteobacteria</taxon>
        <taxon>Burkholderiales</taxon>
        <taxon>Sphaerotilaceae</taxon>
        <taxon>Azohydromonas</taxon>
    </lineage>
</organism>
<dbReference type="RefSeq" id="WP_322468790.1">
    <property type="nucleotide sequence ID" value="NZ_JAXOJX010000144.1"/>
</dbReference>
<name>A0ABU5IS16_9BURK</name>
<gene>
    <name evidence="1" type="ORF">SM757_34490</name>
</gene>
<proteinExistence type="predicted"/>